<sequence length="237" mass="26112">MSGGKNNPDTCILCGAPIKVVHPAQTMHCAICGRKYTDVVLCKEGHYICEHCRKDPGKEMIRSICVRSTSKNPIEIATEIMSSPVIAFRQQEHHSIVAASLLTAYKNNGGNVDDFKASLMEIIKRGTHIPYKIQLETGTSGGAMSAGIFHSVLTGMNIHNKEGWAEGAMIVAECMTKISEIEGPCCCKRCTFTAISVTAQNSEKYYNVPMDIPEKIRCKYTKRNRDCVKANCPYFPA</sequence>
<gene>
    <name evidence="2" type="ORF">McpCs1_00740</name>
</gene>
<dbReference type="Pfam" id="PF18978">
    <property type="entry name" value="DUF5714"/>
    <property type="match status" value="1"/>
</dbReference>
<feature type="domain" description="DUF5714" evidence="1">
    <location>
        <begin position="61"/>
        <end position="235"/>
    </location>
</feature>
<dbReference type="AlphaFoldDB" id="A0AAE4SCQ7"/>
<evidence type="ECO:0000313" key="3">
    <source>
        <dbReference type="Proteomes" id="UP001283212"/>
    </source>
</evidence>
<evidence type="ECO:0000313" key="2">
    <source>
        <dbReference type="EMBL" id="MDV0442730.1"/>
    </source>
</evidence>
<comment type="caution">
    <text evidence="2">The sequence shown here is derived from an EMBL/GenBank/DDBJ whole genome shotgun (WGS) entry which is preliminary data.</text>
</comment>
<evidence type="ECO:0000259" key="1">
    <source>
        <dbReference type="Pfam" id="PF18978"/>
    </source>
</evidence>
<accession>A0AAE4SCQ7</accession>
<dbReference type="RefSeq" id="WP_338095279.1">
    <property type="nucleotide sequence ID" value="NZ_JAWDKB010000001.1"/>
</dbReference>
<keyword evidence="3" id="KW-1185">Reference proteome</keyword>
<dbReference type="Proteomes" id="UP001283212">
    <property type="component" value="Unassembled WGS sequence"/>
</dbReference>
<name>A0AAE4SCQ7_9EURY</name>
<proteinExistence type="predicted"/>
<protein>
    <recommendedName>
        <fullName evidence="1">DUF5714 domain-containing protein</fullName>
    </recommendedName>
</protein>
<dbReference type="InterPro" id="IPR043768">
    <property type="entry name" value="DUF5714"/>
</dbReference>
<reference evidence="2 3" key="1">
    <citation type="submission" date="2023-06" db="EMBL/GenBank/DDBJ databases">
        <title>Genome sequence of Methancorpusculaceae sp. Cs1.</title>
        <authorList>
            <person name="Protasov E."/>
            <person name="Platt K."/>
            <person name="Poehlein A."/>
            <person name="Daniel R."/>
            <person name="Brune A."/>
        </authorList>
    </citation>
    <scope>NUCLEOTIDE SEQUENCE [LARGE SCALE GENOMIC DNA]</scope>
    <source>
        <strain evidence="2 3">Cs1</strain>
    </source>
</reference>
<dbReference type="EMBL" id="JAWDKB010000001">
    <property type="protein sequence ID" value="MDV0442730.1"/>
    <property type="molecule type" value="Genomic_DNA"/>
</dbReference>
<organism evidence="2 3">
    <name type="scientific">Methanorbis rubei</name>
    <dbReference type="NCBI Taxonomy" id="3028300"/>
    <lineage>
        <taxon>Archaea</taxon>
        <taxon>Methanobacteriati</taxon>
        <taxon>Methanobacteriota</taxon>
        <taxon>Stenosarchaea group</taxon>
        <taxon>Methanomicrobia</taxon>
        <taxon>Methanomicrobiales</taxon>
        <taxon>Methanocorpusculaceae</taxon>
        <taxon>Methanorbis</taxon>
    </lineage>
</organism>